<keyword evidence="1" id="KW-0812">Transmembrane</keyword>
<accession>G5AEP5</accession>
<proteinExistence type="predicted"/>
<dbReference type="OMA" id="NTNFRED"/>
<feature type="transmembrane region" description="Helical" evidence="1">
    <location>
        <begin position="43"/>
        <end position="61"/>
    </location>
</feature>
<dbReference type="GeneID" id="20648175"/>
<gene>
    <name evidence="2" type="ORF">PHYSODRAFT_341893</name>
</gene>
<keyword evidence="1" id="KW-0472">Membrane</keyword>
<protein>
    <submittedName>
        <fullName evidence="2">Uncharacterized protein</fullName>
    </submittedName>
</protein>
<dbReference type="RefSeq" id="XP_009538546.1">
    <property type="nucleotide sequence ID" value="XM_009540251.1"/>
</dbReference>
<dbReference type="AlphaFoldDB" id="G5AEP5"/>
<dbReference type="InParanoid" id="G5AEP5"/>
<dbReference type="Proteomes" id="UP000002640">
    <property type="component" value="Unassembled WGS sequence"/>
</dbReference>
<feature type="transmembrane region" description="Helical" evidence="1">
    <location>
        <begin position="130"/>
        <end position="151"/>
    </location>
</feature>
<sequence>MPGTAQPQSEIDTSVAAESLELQDDKTLTDYTLHIRVHRLRGFGVSLLMTLVLVGAMLPFARDGIRLKTFQAGDMEPPRQKEMLDKYNSISGGLTVLLTKPLDVFLSMVVTVALLCIATKYSVHNETQRRYVVMGIIAVVGYLMNTGFVALNVQVVSGPIHPRIISADLAVQNVYDDTQQLDGDGLLTTTMNTNFREDNPEEVPTWCNHTDDYPNPFKHVVASYGFPPRTWQQYALPRAVEPTASLNLSMSASAADVPPDEDLPMDQSVATNLIVYALLVSNSFLGWWGAEDEASTLNTKVDPTGTLSMAEHFNLTTRSSSNATFLSDAHAVMVDYFNKAENASLTDELTTVEFSRVNVTESIVFDAMTIEIPTEKFGDQEDNLSSSNPFYETLRDYLCNAEACLMPYAEEFTAAGTTTTVYPRVQALAICLNDAGGEDLVVDFSYYQSNQPLQSCKQRSNSSMVIVSVGKCIQGDAFEAASGVLNEASRVVNA</sequence>
<reference evidence="2 3" key="1">
    <citation type="journal article" date="2006" name="Science">
        <title>Phytophthora genome sequences uncover evolutionary origins and mechanisms of pathogenesis.</title>
        <authorList>
            <person name="Tyler B.M."/>
            <person name="Tripathy S."/>
            <person name="Zhang X."/>
            <person name="Dehal P."/>
            <person name="Jiang R.H."/>
            <person name="Aerts A."/>
            <person name="Arredondo F.D."/>
            <person name="Baxter L."/>
            <person name="Bensasson D."/>
            <person name="Beynon J.L."/>
            <person name="Chapman J."/>
            <person name="Damasceno C.M."/>
            <person name="Dorrance A.E."/>
            <person name="Dou D."/>
            <person name="Dickerman A.W."/>
            <person name="Dubchak I.L."/>
            <person name="Garbelotto M."/>
            <person name="Gijzen M."/>
            <person name="Gordon S.G."/>
            <person name="Govers F."/>
            <person name="Grunwald N.J."/>
            <person name="Huang W."/>
            <person name="Ivors K.L."/>
            <person name="Jones R.W."/>
            <person name="Kamoun S."/>
            <person name="Krampis K."/>
            <person name="Lamour K.H."/>
            <person name="Lee M.K."/>
            <person name="McDonald W.H."/>
            <person name="Medina M."/>
            <person name="Meijer H.J."/>
            <person name="Nordberg E.K."/>
            <person name="Maclean D.J."/>
            <person name="Ospina-Giraldo M.D."/>
            <person name="Morris P.F."/>
            <person name="Phuntumart V."/>
            <person name="Putnam N.H."/>
            <person name="Rash S."/>
            <person name="Rose J.K."/>
            <person name="Sakihama Y."/>
            <person name="Salamov A.A."/>
            <person name="Savidor A."/>
            <person name="Scheuring C.F."/>
            <person name="Smith B.M."/>
            <person name="Sobral B.W."/>
            <person name="Terry A."/>
            <person name="Torto-Alalibo T.A."/>
            <person name="Win J."/>
            <person name="Xu Z."/>
            <person name="Zhang H."/>
            <person name="Grigoriev I.V."/>
            <person name="Rokhsar D.S."/>
            <person name="Boore J.L."/>
        </authorList>
    </citation>
    <scope>NUCLEOTIDE SEQUENCE [LARGE SCALE GENOMIC DNA]</scope>
    <source>
        <strain evidence="2 3">P6497</strain>
    </source>
</reference>
<keyword evidence="1" id="KW-1133">Transmembrane helix</keyword>
<feature type="transmembrane region" description="Helical" evidence="1">
    <location>
        <begin position="104"/>
        <end position="123"/>
    </location>
</feature>
<dbReference type="EMBL" id="JH159165">
    <property type="protein sequence ID" value="EGZ05685.1"/>
    <property type="molecule type" value="Genomic_DNA"/>
</dbReference>
<evidence type="ECO:0000256" key="1">
    <source>
        <dbReference type="SAM" id="Phobius"/>
    </source>
</evidence>
<name>G5AEP5_PHYSP</name>
<evidence type="ECO:0000313" key="3">
    <source>
        <dbReference type="Proteomes" id="UP000002640"/>
    </source>
</evidence>
<organism evidence="2 3">
    <name type="scientific">Phytophthora sojae (strain P6497)</name>
    <name type="common">Soybean stem and root rot agent</name>
    <name type="synonym">Phytophthora megasperma f. sp. glycines</name>
    <dbReference type="NCBI Taxonomy" id="1094619"/>
    <lineage>
        <taxon>Eukaryota</taxon>
        <taxon>Sar</taxon>
        <taxon>Stramenopiles</taxon>
        <taxon>Oomycota</taxon>
        <taxon>Peronosporomycetes</taxon>
        <taxon>Peronosporales</taxon>
        <taxon>Peronosporaceae</taxon>
        <taxon>Phytophthora</taxon>
    </lineage>
</organism>
<evidence type="ECO:0000313" key="2">
    <source>
        <dbReference type="EMBL" id="EGZ05685.1"/>
    </source>
</evidence>
<keyword evidence="3" id="KW-1185">Reference proteome</keyword>
<dbReference type="KEGG" id="psoj:PHYSODRAFT_341893"/>